<organism evidence="23 24">
    <name type="scientific">Microbotryum silenes-dioicae</name>
    <dbReference type="NCBI Taxonomy" id="796604"/>
    <lineage>
        <taxon>Eukaryota</taxon>
        <taxon>Fungi</taxon>
        <taxon>Dikarya</taxon>
        <taxon>Basidiomycota</taxon>
        <taxon>Pucciniomycotina</taxon>
        <taxon>Microbotryomycetes</taxon>
        <taxon>Microbotryales</taxon>
        <taxon>Microbotryaceae</taxon>
        <taxon>Microbotryum</taxon>
    </lineage>
</organism>
<dbReference type="GO" id="GO:0003964">
    <property type="term" value="F:RNA-directed DNA polymerase activity"/>
    <property type="evidence" value="ECO:0007669"/>
    <property type="project" value="UniProtKB-KW"/>
</dbReference>
<dbReference type="Gene3D" id="2.40.50.40">
    <property type="match status" value="2"/>
</dbReference>
<dbReference type="InterPro" id="IPR036397">
    <property type="entry name" value="RNaseH_sf"/>
</dbReference>
<dbReference type="PROSITE" id="PS50013">
    <property type="entry name" value="CHROMO_2"/>
    <property type="match status" value="2"/>
</dbReference>
<dbReference type="Pfam" id="PF00078">
    <property type="entry name" value="RVT_1"/>
    <property type="match status" value="1"/>
</dbReference>
<dbReference type="InterPro" id="IPR000477">
    <property type="entry name" value="RT_dom"/>
</dbReference>
<dbReference type="CDD" id="cd09274">
    <property type="entry name" value="RNase_HI_RT_Ty3"/>
    <property type="match status" value="1"/>
</dbReference>
<keyword evidence="15" id="KW-0238">DNA-binding</keyword>
<feature type="domain" description="Integrase catalytic" evidence="21">
    <location>
        <begin position="924"/>
        <end position="1020"/>
    </location>
</feature>
<feature type="compositionally biased region" description="Polar residues" evidence="18">
    <location>
        <begin position="787"/>
        <end position="798"/>
    </location>
</feature>
<keyword evidence="16" id="KW-0233">DNA recombination</keyword>
<dbReference type="Pfam" id="PF24626">
    <property type="entry name" value="SH3_Tf2-1"/>
    <property type="match status" value="1"/>
</dbReference>
<dbReference type="PANTHER" id="PTHR37984:SF5">
    <property type="entry name" value="PROTEIN NYNRIN-LIKE"/>
    <property type="match status" value="1"/>
</dbReference>
<feature type="domain" description="Chromo" evidence="19">
    <location>
        <begin position="1511"/>
        <end position="1557"/>
    </location>
</feature>
<proteinExistence type="predicted"/>
<keyword evidence="24" id="KW-1185">Reference proteome</keyword>
<dbReference type="Pfam" id="PF17921">
    <property type="entry name" value="Integrase_H2C2"/>
    <property type="match status" value="1"/>
</dbReference>
<keyword evidence="8" id="KW-0255">Endonuclease</keyword>
<evidence type="ECO:0000256" key="8">
    <source>
        <dbReference type="ARBA" id="ARBA00022759"/>
    </source>
</evidence>
<dbReference type="InterPro" id="IPR023779">
    <property type="entry name" value="Chromodomain_CS"/>
</dbReference>
<dbReference type="InterPro" id="IPR000953">
    <property type="entry name" value="Chromo/chromo_shadow_dom"/>
</dbReference>
<keyword evidence="14" id="KW-0239">DNA-directed DNA polymerase</keyword>
<dbReference type="InterPro" id="IPR043128">
    <property type="entry name" value="Rev_trsase/Diguanyl_cyclase"/>
</dbReference>
<dbReference type="SUPFAM" id="SSF54160">
    <property type="entry name" value="Chromo domain-like"/>
    <property type="match status" value="2"/>
</dbReference>
<dbReference type="InterPro" id="IPR056924">
    <property type="entry name" value="SH3_Tf2-1"/>
</dbReference>
<evidence type="ECO:0000313" key="22">
    <source>
        <dbReference type="EMBL" id="SGY55487.1"/>
    </source>
</evidence>
<evidence type="ECO:0000313" key="23">
    <source>
        <dbReference type="EMBL" id="SGY88440.1"/>
    </source>
</evidence>
<keyword evidence="6" id="KW-0479">Metal-binding</keyword>
<keyword evidence="10" id="KW-0460">Magnesium</keyword>
<keyword evidence="9" id="KW-0378">Hydrolase</keyword>
<feature type="region of interest" description="Disordered" evidence="18">
    <location>
        <begin position="787"/>
        <end position="819"/>
    </location>
</feature>
<dbReference type="InterPro" id="IPR043502">
    <property type="entry name" value="DNA/RNA_pol_sf"/>
</dbReference>
<evidence type="ECO:0000256" key="18">
    <source>
        <dbReference type="SAM" id="MobiDB-lite"/>
    </source>
</evidence>
<feature type="region of interest" description="Disordered" evidence="18">
    <location>
        <begin position="239"/>
        <end position="261"/>
    </location>
</feature>
<evidence type="ECO:0000256" key="14">
    <source>
        <dbReference type="ARBA" id="ARBA00022932"/>
    </source>
</evidence>
<dbReference type="InterPro" id="IPR012337">
    <property type="entry name" value="RNaseH-like_sf"/>
</dbReference>
<keyword evidence="4" id="KW-0548">Nucleotidyltransferase</keyword>
<dbReference type="GO" id="GO:0003723">
    <property type="term" value="F:RNA binding"/>
    <property type="evidence" value="ECO:0007669"/>
    <property type="project" value="UniProtKB-KW"/>
</dbReference>
<keyword evidence="17" id="KW-0539">Nucleus</keyword>
<feature type="region of interest" description="Disordered" evidence="18">
    <location>
        <begin position="1535"/>
        <end position="1557"/>
    </location>
</feature>
<feature type="domain" description="Chromo" evidence="19">
    <location>
        <begin position="1220"/>
        <end position="1278"/>
    </location>
</feature>
<sequence length="1557" mass="175798">MSPDSRDTPPHMETPARRVKLDMPLLKAGSKSRDVARWLAGCEDAVESAEWNYGKIATVHLICEAGSRMEGEGGDSYIDSRDKLKALKTEKTGLAAEHAFFNAQQSGTFNEFIALLTQERSQAGLASDGTQVIPDELFKRQLLHRCDELLYLRATASPSFALDKFSVNALVAYLQTMWDAITLERATTGMRRLNLRHERGEPTQAVGPRTPRLEGAAKEKAMFEGRCFVCDTVGRISSNCPSKPNTASPRRDPPGSTPGPRMVAAIRAYEDTSDSTAFVGISSDSEDDDERLFALDSEPVRLESNLVPFTDIPPVATYELPVRHHIQLKPGAKKPNKKGYRAAHRYRPAWKRLLDQHVTASRLRKLSSEYASPAFIIPKKGMEKDESILPRWVNDYRELNEGTVRDRTPLPLPDETLSVCSKAQFWGKIDMANSFFQTKMAEDDIAKTAVVTPWGLYKWTVMPMGLCNTPATHQRRVNEALGELIGKVCFVYLDDITIFVDTLEENKQRVRLVLDALRKADLYVSPKKTELFAAECFFLSHQITREGISVDPEKVQRIQHWPRPTTVRQLRGFLGLVQYLRKFIDKLADLTAVLVPLTRKGAYVDQGWTKEHETAFQAIKAMVGKLPNRGIGAALSQGKEWQTAMPVGSWSRQYIPAEHNYAAHEMELLAIVEALHHWRADLLGVGFKILTDHHALAAFMKQGNLLRRQARWTEQLANYDFTIEYVRGPQNTVADALSRHSFPDGDMANVLAETMLRMGEIDIECVLKKKERVNETRALDSIRVQATSESNQYATPPSASIRRRATRAPTSQCHKDGYQDDSQCAQAIRNIDSTPGYSLEDAITRFEGRILLPKTGDFREKAIHDAHNAAGHFGLHKTYEHLRRNFIWLGMKETCKEYIESGSVCQTMKMHGTGFAGRIHNLNVPDRPMREVGLDFVGPLIPSNGNDALLTVTDRLSGYVCLIPCQTTDDATTTAKRFFDGWHQYFGMPRVLISDRDKLFTSEFWKAYMDRMSTKLAMTVIQVLQILVNRRQNDWANHIATVKFVINSSLNKLTGKTPFEVVLGFNPKLTPIAPRDGSMVLQAVEAIVDKRETAVAEAKDNLAIAKIRQAEQSNRRRKVDPVFAVGDKVLVDSRDRCLRYKADGEARSTKFFPRFDGPYEVLAARPETSNYKLKLNPGDKMHNVFHVSKLRRWVANNGEAFPGRHAAEPAAIIVQGNEEWEVERIVDEKGKGKRKKFLVKWKGWADSNNTWEPRSHLEETAALDRWENENREGGVQTDVANRFHEGWHRFFGLPQHIVSDSSEHQAATFLVFHPETDGRSEKTNKTAFQILRSLVNREQSSWVECITACEYAINSSVNISTGKTPFELVLGYTPTLAPLAPIDGDEELLALRFQSCEEARDQLAVSKVRQATQANKDHADKPSWAVVDLVLLDSSDRRKQLHTRKRRAAKLMDCFDGPYHIVAAQPGISTYTLQLNKDDSAVRFFHTGKLKAYLQEPARPGPVDVSGEPEWVIEDIVDERIRAGKTQYLVSRVSWPSDSNSWEPAEALDRWEHRNEE</sequence>
<evidence type="ECO:0000256" key="11">
    <source>
        <dbReference type="ARBA" id="ARBA00022884"/>
    </source>
</evidence>
<dbReference type="GO" id="GO:0046872">
    <property type="term" value="F:metal ion binding"/>
    <property type="evidence" value="ECO:0007669"/>
    <property type="project" value="UniProtKB-KW"/>
</dbReference>
<evidence type="ECO:0000256" key="5">
    <source>
        <dbReference type="ARBA" id="ARBA00022722"/>
    </source>
</evidence>
<dbReference type="Gene3D" id="3.30.70.270">
    <property type="match status" value="2"/>
</dbReference>
<accession>A0A2X0MIF0</accession>
<dbReference type="PROSITE" id="PS50878">
    <property type="entry name" value="RT_POL"/>
    <property type="match status" value="1"/>
</dbReference>
<evidence type="ECO:0000259" key="21">
    <source>
        <dbReference type="PROSITE" id="PS50994"/>
    </source>
</evidence>
<dbReference type="GO" id="GO:0006310">
    <property type="term" value="P:DNA recombination"/>
    <property type="evidence" value="ECO:0007669"/>
    <property type="project" value="UniProtKB-KW"/>
</dbReference>
<keyword evidence="3" id="KW-0808">Transferase</keyword>
<name>A0A2X0MIF0_9BASI</name>
<dbReference type="GO" id="GO:0004519">
    <property type="term" value="F:endonuclease activity"/>
    <property type="evidence" value="ECO:0007669"/>
    <property type="project" value="UniProtKB-KW"/>
</dbReference>
<dbReference type="GO" id="GO:0006338">
    <property type="term" value="P:chromatin remodeling"/>
    <property type="evidence" value="ECO:0007669"/>
    <property type="project" value="UniProtKB-ARBA"/>
</dbReference>
<dbReference type="Pfam" id="PF00385">
    <property type="entry name" value="Chromo"/>
    <property type="match status" value="2"/>
</dbReference>
<dbReference type="Gene3D" id="1.10.340.70">
    <property type="match status" value="1"/>
</dbReference>
<keyword evidence="2" id="KW-0645">Protease</keyword>
<evidence type="ECO:0000256" key="7">
    <source>
        <dbReference type="ARBA" id="ARBA00022750"/>
    </source>
</evidence>
<dbReference type="Proteomes" id="UP000249464">
    <property type="component" value="Unassembled WGS sequence"/>
</dbReference>
<dbReference type="GO" id="GO:0005634">
    <property type="term" value="C:nucleus"/>
    <property type="evidence" value="ECO:0007669"/>
    <property type="project" value="UniProtKB-SubCell"/>
</dbReference>
<dbReference type="SMART" id="SM00298">
    <property type="entry name" value="CHROMO"/>
    <property type="match status" value="2"/>
</dbReference>
<evidence type="ECO:0000256" key="15">
    <source>
        <dbReference type="ARBA" id="ARBA00023125"/>
    </source>
</evidence>
<dbReference type="Gene3D" id="3.10.10.10">
    <property type="entry name" value="HIV Type 1 Reverse Transcriptase, subunit A, domain 1"/>
    <property type="match status" value="1"/>
</dbReference>
<reference evidence="23 24" key="1">
    <citation type="submission" date="2016-11" db="EMBL/GenBank/DDBJ databases">
        <authorList>
            <person name="Jaros S."/>
            <person name="Januszkiewicz K."/>
            <person name="Wedrychowicz H."/>
        </authorList>
    </citation>
    <scope>NUCLEOTIDE SEQUENCE [LARGE SCALE GENOMIC DNA]</scope>
</reference>
<dbReference type="Pfam" id="PF17917">
    <property type="entry name" value="RT_RNaseH"/>
    <property type="match status" value="1"/>
</dbReference>
<evidence type="ECO:0000256" key="6">
    <source>
        <dbReference type="ARBA" id="ARBA00022723"/>
    </source>
</evidence>
<keyword evidence="11" id="KW-0694">RNA-binding</keyword>
<dbReference type="EMBL" id="FQNC01000051">
    <property type="protein sequence ID" value="SGY88440.1"/>
    <property type="molecule type" value="Genomic_DNA"/>
</dbReference>
<dbReference type="PROSITE" id="PS50994">
    <property type="entry name" value="INTEGRASE"/>
    <property type="match status" value="1"/>
</dbReference>
<keyword evidence="5" id="KW-0540">Nuclease</keyword>
<dbReference type="GO" id="GO:0003677">
    <property type="term" value="F:DNA binding"/>
    <property type="evidence" value="ECO:0007669"/>
    <property type="project" value="UniProtKB-KW"/>
</dbReference>
<comment type="subcellular location">
    <subcellularLocation>
        <location evidence="1">Nucleus</location>
    </subcellularLocation>
</comment>
<dbReference type="GO" id="GO:0004190">
    <property type="term" value="F:aspartic-type endopeptidase activity"/>
    <property type="evidence" value="ECO:0007669"/>
    <property type="project" value="UniProtKB-KW"/>
</dbReference>
<dbReference type="EMBL" id="FQNC01000044">
    <property type="protein sequence ID" value="SGY55487.1"/>
    <property type="molecule type" value="Genomic_DNA"/>
</dbReference>
<evidence type="ECO:0000256" key="9">
    <source>
        <dbReference type="ARBA" id="ARBA00022801"/>
    </source>
</evidence>
<evidence type="ECO:0000256" key="1">
    <source>
        <dbReference type="ARBA" id="ARBA00004123"/>
    </source>
</evidence>
<evidence type="ECO:0000256" key="13">
    <source>
        <dbReference type="ARBA" id="ARBA00022918"/>
    </source>
</evidence>
<dbReference type="CDD" id="cd00024">
    <property type="entry name" value="CD_CSD"/>
    <property type="match status" value="2"/>
</dbReference>
<evidence type="ECO:0000256" key="17">
    <source>
        <dbReference type="ARBA" id="ARBA00023242"/>
    </source>
</evidence>
<gene>
    <name evidence="23" type="primary">BQ5605_C139g13418</name>
    <name evidence="22" type="synonym">BQ5605_C006g04033</name>
    <name evidence="22" type="ORF">BQ5605_C006G04033</name>
    <name evidence="23" type="ORF">BQ5605_C139G13418</name>
</gene>
<dbReference type="InterPro" id="IPR001584">
    <property type="entry name" value="Integrase_cat-core"/>
</dbReference>
<dbReference type="InterPro" id="IPR023780">
    <property type="entry name" value="Chromo_domain"/>
</dbReference>
<keyword evidence="12" id="KW-0229">DNA integration</keyword>
<dbReference type="InterPro" id="IPR041588">
    <property type="entry name" value="Integrase_H2C2"/>
</dbReference>
<keyword evidence="7" id="KW-0064">Aspartyl protease</keyword>
<dbReference type="InterPro" id="IPR041373">
    <property type="entry name" value="RT_RNaseH"/>
</dbReference>
<evidence type="ECO:0000259" key="19">
    <source>
        <dbReference type="PROSITE" id="PS50013"/>
    </source>
</evidence>
<dbReference type="SUPFAM" id="SSF56672">
    <property type="entry name" value="DNA/RNA polymerases"/>
    <property type="match status" value="1"/>
</dbReference>
<dbReference type="PANTHER" id="PTHR37984">
    <property type="entry name" value="PROTEIN CBG26694"/>
    <property type="match status" value="1"/>
</dbReference>
<dbReference type="PROSITE" id="PS00598">
    <property type="entry name" value="CHROMO_1"/>
    <property type="match status" value="1"/>
</dbReference>
<feature type="compositionally biased region" description="Polar residues" evidence="18">
    <location>
        <begin position="239"/>
        <end position="248"/>
    </location>
</feature>
<dbReference type="GO" id="GO:0003887">
    <property type="term" value="F:DNA-directed DNA polymerase activity"/>
    <property type="evidence" value="ECO:0007669"/>
    <property type="project" value="UniProtKB-KW"/>
</dbReference>
<evidence type="ECO:0000256" key="4">
    <source>
        <dbReference type="ARBA" id="ARBA00022695"/>
    </source>
</evidence>
<feature type="compositionally biased region" description="Basic and acidic residues" evidence="18">
    <location>
        <begin position="1547"/>
        <end position="1557"/>
    </location>
</feature>
<dbReference type="GO" id="GO:0015074">
    <property type="term" value="P:DNA integration"/>
    <property type="evidence" value="ECO:0007669"/>
    <property type="project" value="UniProtKB-KW"/>
</dbReference>
<evidence type="ECO:0000256" key="3">
    <source>
        <dbReference type="ARBA" id="ARBA00022679"/>
    </source>
</evidence>
<dbReference type="CDD" id="cd01647">
    <property type="entry name" value="RT_LTR"/>
    <property type="match status" value="1"/>
</dbReference>
<evidence type="ECO:0000259" key="20">
    <source>
        <dbReference type="PROSITE" id="PS50878"/>
    </source>
</evidence>
<dbReference type="InterPro" id="IPR050951">
    <property type="entry name" value="Retrovirus_Pol_polyprotein"/>
</dbReference>
<dbReference type="InterPro" id="IPR016197">
    <property type="entry name" value="Chromo-like_dom_sf"/>
</dbReference>
<evidence type="ECO:0000256" key="2">
    <source>
        <dbReference type="ARBA" id="ARBA00022670"/>
    </source>
</evidence>
<evidence type="ECO:0000256" key="16">
    <source>
        <dbReference type="ARBA" id="ARBA00023172"/>
    </source>
</evidence>
<dbReference type="SUPFAM" id="SSF53098">
    <property type="entry name" value="Ribonuclease H-like"/>
    <property type="match status" value="2"/>
</dbReference>
<evidence type="ECO:0000256" key="10">
    <source>
        <dbReference type="ARBA" id="ARBA00022842"/>
    </source>
</evidence>
<keyword evidence="13" id="KW-0695">RNA-directed DNA polymerase</keyword>
<evidence type="ECO:0000313" key="24">
    <source>
        <dbReference type="Proteomes" id="UP000249464"/>
    </source>
</evidence>
<protein>
    <submittedName>
        <fullName evidence="22">BQ5605_C006g04033 protein</fullName>
    </submittedName>
    <submittedName>
        <fullName evidence="23">BQ5605_C139g13418 protein</fullName>
    </submittedName>
</protein>
<dbReference type="GO" id="GO:0006508">
    <property type="term" value="P:proteolysis"/>
    <property type="evidence" value="ECO:0007669"/>
    <property type="project" value="UniProtKB-KW"/>
</dbReference>
<feature type="domain" description="Reverse transcriptase" evidence="20">
    <location>
        <begin position="358"/>
        <end position="550"/>
    </location>
</feature>
<dbReference type="Gene3D" id="3.30.420.10">
    <property type="entry name" value="Ribonuclease H-like superfamily/Ribonuclease H"/>
    <property type="match status" value="2"/>
</dbReference>
<evidence type="ECO:0000256" key="12">
    <source>
        <dbReference type="ARBA" id="ARBA00022908"/>
    </source>
</evidence>